<accession>A0A1I1QEZ7</accession>
<sequence length="205" mass="22791">MTDRTPPSRSLPRSLEGAEWTNPPPNWSVDADGTVHACSGKQTDFWRRTHYGFIRDDGHALLTPRLGEFTATLTFAGDYETLYDQAGLMLRAGPEHWVKFGVEVTDGVPNLSCVVTHGVSDWSARAMPEAMHRTITIRATRIGDALLLQSQEGDAGWRMERLAPWPVEPAQVDVGLYLCSPQRGGFTARFPSFEVSEPKVRELHA</sequence>
<proteinExistence type="predicted"/>
<dbReference type="Proteomes" id="UP000198728">
    <property type="component" value="Unassembled WGS sequence"/>
</dbReference>
<dbReference type="PIRSF" id="PIRSF022704">
    <property type="entry name" value="UCP022704"/>
    <property type="match status" value="1"/>
</dbReference>
<dbReference type="STRING" id="441112.SAMN04488094_11822"/>
<protein>
    <recommendedName>
        <fullName evidence="4">Regulation of enolase protein 1, concanavalin A-like superfamily</fullName>
    </recommendedName>
</protein>
<dbReference type="InterPro" id="IPR015987">
    <property type="entry name" value="UCP022704"/>
</dbReference>
<evidence type="ECO:0000256" key="1">
    <source>
        <dbReference type="SAM" id="MobiDB-lite"/>
    </source>
</evidence>
<dbReference type="PANTHER" id="PTHR35332:SF2">
    <property type="entry name" value="REGULATION OF ENOLASE PROTEIN 1"/>
    <property type="match status" value="1"/>
</dbReference>
<dbReference type="AlphaFoldDB" id="A0A1I1QEZ7"/>
<evidence type="ECO:0008006" key="4">
    <source>
        <dbReference type="Google" id="ProtNLM"/>
    </source>
</evidence>
<organism evidence="2 3">
    <name type="scientific">Tropicimonas isoalkanivorans</name>
    <dbReference type="NCBI Taxonomy" id="441112"/>
    <lineage>
        <taxon>Bacteria</taxon>
        <taxon>Pseudomonadati</taxon>
        <taxon>Pseudomonadota</taxon>
        <taxon>Alphaproteobacteria</taxon>
        <taxon>Rhodobacterales</taxon>
        <taxon>Roseobacteraceae</taxon>
        <taxon>Tropicimonas</taxon>
    </lineage>
</organism>
<evidence type="ECO:0000313" key="2">
    <source>
        <dbReference type="EMBL" id="SFD16690.1"/>
    </source>
</evidence>
<dbReference type="RefSeq" id="WP_093362662.1">
    <property type="nucleotide sequence ID" value="NZ_FOLG01000018.1"/>
</dbReference>
<dbReference type="InterPro" id="IPR013320">
    <property type="entry name" value="ConA-like_dom_sf"/>
</dbReference>
<dbReference type="Gene3D" id="2.60.120.200">
    <property type="match status" value="1"/>
</dbReference>
<dbReference type="Pfam" id="PF07081">
    <property type="entry name" value="DUF1349"/>
    <property type="match status" value="1"/>
</dbReference>
<dbReference type="PANTHER" id="PTHR35332">
    <property type="entry name" value="REGULATION OF ENOLASE PROTEIN 1"/>
    <property type="match status" value="1"/>
</dbReference>
<keyword evidence="3" id="KW-1185">Reference proteome</keyword>
<reference evidence="2 3" key="1">
    <citation type="submission" date="2016-10" db="EMBL/GenBank/DDBJ databases">
        <authorList>
            <person name="de Groot N.N."/>
        </authorList>
    </citation>
    <scope>NUCLEOTIDE SEQUENCE [LARGE SCALE GENOMIC DNA]</scope>
    <source>
        <strain evidence="2 3">DSM 19548</strain>
    </source>
</reference>
<name>A0A1I1QEZ7_9RHOB</name>
<gene>
    <name evidence="2" type="ORF">SAMN04488094_11822</name>
</gene>
<dbReference type="SUPFAM" id="SSF49899">
    <property type="entry name" value="Concanavalin A-like lectins/glucanases"/>
    <property type="match status" value="1"/>
</dbReference>
<dbReference type="OrthoDB" id="9814707at2"/>
<dbReference type="InterPro" id="IPR009784">
    <property type="entry name" value="DUF1349"/>
</dbReference>
<feature type="region of interest" description="Disordered" evidence="1">
    <location>
        <begin position="1"/>
        <end position="26"/>
    </location>
</feature>
<evidence type="ECO:0000313" key="3">
    <source>
        <dbReference type="Proteomes" id="UP000198728"/>
    </source>
</evidence>
<dbReference type="EMBL" id="FOLG01000018">
    <property type="protein sequence ID" value="SFD16690.1"/>
    <property type="molecule type" value="Genomic_DNA"/>
</dbReference>